<accession>A0A4P6KYQ3</accession>
<dbReference type="EMBL" id="CP035913">
    <property type="protein sequence ID" value="QBE63438.1"/>
    <property type="molecule type" value="Genomic_DNA"/>
</dbReference>
<evidence type="ECO:0000313" key="2">
    <source>
        <dbReference type="Proteomes" id="UP000290637"/>
    </source>
</evidence>
<name>A0A4P6KYQ3_9BURK</name>
<reference evidence="1 2" key="1">
    <citation type="submission" date="2019-02" db="EMBL/GenBank/DDBJ databases">
        <title>Draft Genome Sequences of Six Type Strains of the Genus Massilia.</title>
        <authorList>
            <person name="Miess H."/>
            <person name="Frediansyhah A."/>
            <person name="Gross H."/>
        </authorList>
    </citation>
    <scope>NUCLEOTIDE SEQUENCE [LARGE SCALE GENOMIC DNA]</scope>
    <source>
        <strain evidence="1 2">DSM 17473</strain>
    </source>
</reference>
<protein>
    <submittedName>
        <fullName evidence="1">Uncharacterized protein</fullName>
    </submittedName>
</protein>
<dbReference type="Proteomes" id="UP000290637">
    <property type="component" value="Chromosome"/>
</dbReference>
<dbReference type="KEGG" id="plue:EWM63_11060"/>
<proteinExistence type="predicted"/>
<sequence>MRHIPVSQYTAIATALARCASVAANGSSDWKGVPLQFRLKAMRLKFMKKNAPALAEAQSFLPEIVGKSDEYKVSTRFLEDYSATLAATTGTASVIRLPSSAGTWIAAFCNHRYTRRSCRYYNFKYDSDNSARSPPYGIPVRYRPCTVH</sequence>
<evidence type="ECO:0000313" key="1">
    <source>
        <dbReference type="EMBL" id="QBE63438.1"/>
    </source>
</evidence>
<keyword evidence="2" id="KW-1185">Reference proteome</keyword>
<organism evidence="1 2">
    <name type="scientific">Pseudoduganella lutea</name>
    <dbReference type="NCBI Taxonomy" id="321985"/>
    <lineage>
        <taxon>Bacteria</taxon>
        <taxon>Pseudomonadati</taxon>
        <taxon>Pseudomonadota</taxon>
        <taxon>Betaproteobacteria</taxon>
        <taxon>Burkholderiales</taxon>
        <taxon>Oxalobacteraceae</taxon>
        <taxon>Telluria group</taxon>
        <taxon>Pseudoduganella</taxon>
    </lineage>
</organism>
<gene>
    <name evidence="1" type="ORF">EWM63_11060</name>
</gene>
<dbReference type="AlphaFoldDB" id="A0A4P6KYQ3"/>